<evidence type="ECO:0000313" key="1">
    <source>
        <dbReference type="EMBL" id="HGW94510.1"/>
    </source>
</evidence>
<gene>
    <name evidence="1" type="ORF">ENR47_09545</name>
</gene>
<sequence>MHVAQVLAEVFDGKVGIFPPNPNSYMVLAGDENGTLIEIYPSDSVIFPGQDDGQAWFQQTAHPVTYNAVHAAISVPTNLKQIERIAAREGWRVLPCSRDGLFDVIEFWVENQLMLELLTPAIAPKYLNAMHPKNLEQLMLDMAQVEARANCSVQL</sequence>
<comment type="caution">
    <text evidence="1">The sequence shown here is derived from an EMBL/GenBank/DDBJ whole genome shotgun (WGS) entry which is preliminary data.</text>
</comment>
<name>A0A832H8T8_9CYAN</name>
<proteinExistence type="predicted"/>
<organism evidence="1">
    <name type="scientific">Oscillatoriales cyanobacterium SpSt-402</name>
    <dbReference type="NCBI Taxonomy" id="2282168"/>
    <lineage>
        <taxon>Bacteria</taxon>
        <taxon>Bacillati</taxon>
        <taxon>Cyanobacteriota</taxon>
        <taxon>Cyanophyceae</taxon>
        <taxon>Oscillatoriophycideae</taxon>
        <taxon>Oscillatoriales</taxon>
    </lineage>
</organism>
<dbReference type="AlphaFoldDB" id="A0A832H8T8"/>
<accession>A0A832H8T8</accession>
<dbReference type="EMBL" id="DSRD01000598">
    <property type="protein sequence ID" value="HGW94510.1"/>
    <property type="molecule type" value="Genomic_DNA"/>
</dbReference>
<reference evidence="1" key="1">
    <citation type="journal article" date="2020" name="mSystems">
        <title>Genome- and Community-Level Interaction Insights into Carbon Utilization and Element Cycling Functions of Hydrothermarchaeota in Hydrothermal Sediment.</title>
        <authorList>
            <person name="Zhou Z."/>
            <person name="Liu Y."/>
            <person name="Xu W."/>
            <person name="Pan J."/>
            <person name="Luo Z.H."/>
            <person name="Li M."/>
        </authorList>
    </citation>
    <scope>NUCLEOTIDE SEQUENCE [LARGE SCALE GENOMIC DNA]</scope>
    <source>
        <strain evidence="1">SpSt-402</strain>
    </source>
</reference>
<protein>
    <submittedName>
        <fullName evidence="1">Uncharacterized protein</fullName>
    </submittedName>
</protein>